<feature type="domain" description="Ig-like" evidence="1">
    <location>
        <begin position="40"/>
        <end position="121"/>
    </location>
</feature>
<reference evidence="3" key="1">
    <citation type="submission" date="2013-11" db="EMBL/GenBank/DDBJ databases">
        <title>The genomic landscape of the Guanapo guppy.</title>
        <authorList>
            <person name="Kuenstner A."/>
            <person name="Dreyer C."/>
        </authorList>
    </citation>
    <scope>NUCLEOTIDE SEQUENCE</scope>
    <source>
        <strain evidence="3">Guanapo</strain>
    </source>
</reference>
<dbReference type="PANTHER" id="PTHR46013:SF4">
    <property type="entry name" value="B-CELL RECEPTOR CD22-RELATED"/>
    <property type="match status" value="1"/>
</dbReference>
<dbReference type="Gene3D" id="2.60.40.10">
    <property type="entry name" value="Immunoglobulins"/>
    <property type="match status" value="1"/>
</dbReference>
<accession>A0A3P9MSD6</accession>
<dbReference type="SMART" id="SM00409">
    <property type="entry name" value="IG"/>
    <property type="match status" value="1"/>
</dbReference>
<dbReference type="InterPro" id="IPR013783">
    <property type="entry name" value="Ig-like_fold"/>
</dbReference>
<evidence type="ECO:0000259" key="1">
    <source>
        <dbReference type="PROSITE" id="PS50835"/>
    </source>
</evidence>
<protein>
    <recommendedName>
        <fullName evidence="1">Ig-like domain-containing protein</fullName>
    </recommendedName>
</protein>
<dbReference type="Pfam" id="PF13927">
    <property type="entry name" value="Ig_3"/>
    <property type="match status" value="1"/>
</dbReference>
<organism evidence="2 3">
    <name type="scientific">Poecilia reticulata</name>
    <name type="common">Guppy</name>
    <name type="synonym">Acanthophacelus reticulatus</name>
    <dbReference type="NCBI Taxonomy" id="8081"/>
    <lineage>
        <taxon>Eukaryota</taxon>
        <taxon>Metazoa</taxon>
        <taxon>Chordata</taxon>
        <taxon>Craniata</taxon>
        <taxon>Vertebrata</taxon>
        <taxon>Euteleostomi</taxon>
        <taxon>Actinopterygii</taxon>
        <taxon>Neopterygii</taxon>
        <taxon>Teleostei</taxon>
        <taxon>Neoteleostei</taxon>
        <taxon>Acanthomorphata</taxon>
        <taxon>Ovalentaria</taxon>
        <taxon>Atherinomorphae</taxon>
        <taxon>Cyprinodontiformes</taxon>
        <taxon>Poeciliidae</taxon>
        <taxon>Poeciliinae</taxon>
        <taxon>Poecilia</taxon>
    </lineage>
</organism>
<keyword evidence="3" id="KW-1185">Reference proteome</keyword>
<dbReference type="Proteomes" id="UP000242638">
    <property type="component" value="Unassembled WGS sequence"/>
</dbReference>
<dbReference type="InterPro" id="IPR007110">
    <property type="entry name" value="Ig-like_dom"/>
</dbReference>
<dbReference type="PROSITE" id="PS50835">
    <property type="entry name" value="IG_LIKE"/>
    <property type="match status" value="1"/>
</dbReference>
<reference evidence="2" key="2">
    <citation type="submission" date="2025-08" db="UniProtKB">
        <authorList>
            <consortium name="Ensembl"/>
        </authorList>
    </citation>
    <scope>IDENTIFICATION</scope>
    <source>
        <strain evidence="2">Guanapo</strain>
    </source>
</reference>
<dbReference type="InterPro" id="IPR036179">
    <property type="entry name" value="Ig-like_dom_sf"/>
</dbReference>
<dbReference type="InterPro" id="IPR003599">
    <property type="entry name" value="Ig_sub"/>
</dbReference>
<dbReference type="AlphaFoldDB" id="A0A3P9MSD6"/>
<dbReference type="Ensembl" id="ENSPRET00000000277.1">
    <property type="protein sequence ID" value="ENSPREP00000000253.1"/>
    <property type="gene ID" value="ENSPREG00000000205.1"/>
</dbReference>
<evidence type="ECO:0000313" key="2">
    <source>
        <dbReference type="Ensembl" id="ENSPREP00000000253.1"/>
    </source>
</evidence>
<dbReference type="SUPFAM" id="SSF48726">
    <property type="entry name" value="Immunoglobulin"/>
    <property type="match status" value="1"/>
</dbReference>
<dbReference type="PANTHER" id="PTHR46013">
    <property type="entry name" value="VASCULAR CELL ADHESION MOLECULE 1"/>
    <property type="match status" value="1"/>
</dbReference>
<proteinExistence type="predicted"/>
<sequence>NRVQYFFPRGYKILQYTTLPNICFCFLTVFHQSPVSQRVPGLKVTMTPSDVVTKGQRVTLTCSTSCPLSEETTYLWFFNEQPLSLSGGHNKQVVLNPVRSRHAGNYSCAISTPQNISSTLEVRCVCVCVCVCVWVRARVCISGVW</sequence>
<name>A0A3P9MSD6_POERE</name>
<reference evidence="2" key="3">
    <citation type="submission" date="2025-09" db="UniProtKB">
        <authorList>
            <consortium name="Ensembl"/>
        </authorList>
    </citation>
    <scope>IDENTIFICATION</scope>
    <source>
        <strain evidence="2">Guanapo</strain>
    </source>
</reference>
<dbReference type="GeneTree" id="ENSGT00990000204268"/>
<evidence type="ECO:0000313" key="3">
    <source>
        <dbReference type="Proteomes" id="UP000242638"/>
    </source>
</evidence>